<accession>A0A2T4N870</accession>
<dbReference type="Proteomes" id="UP000241986">
    <property type="component" value="Unassembled WGS sequence"/>
</dbReference>
<dbReference type="SMART" id="SM00560">
    <property type="entry name" value="LamGL"/>
    <property type="match status" value="1"/>
</dbReference>
<dbReference type="Pfam" id="PF20419">
    <property type="entry name" value="DUF6701"/>
    <property type="match status" value="1"/>
</dbReference>
<gene>
    <name evidence="1" type="ORF">DAA48_00810</name>
</gene>
<proteinExistence type="predicted"/>
<dbReference type="PANTHER" id="PTHR47635">
    <property type="entry name" value="CUB DOMAIN-CONTAINING PROTEIN"/>
    <property type="match status" value="1"/>
</dbReference>
<comment type="caution">
    <text evidence="1">The sequence shown here is derived from an EMBL/GenBank/DDBJ whole genome shotgun (WGS) entry which is preliminary data.</text>
</comment>
<dbReference type="InterPro" id="IPR006558">
    <property type="entry name" value="LamG-like"/>
</dbReference>
<reference evidence="1 2" key="1">
    <citation type="submission" date="2018-03" db="EMBL/GenBank/DDBJ databases">
        <title>Aeromonas veronii whole genome sequencing and analysis.</title>
        <authorList>
            <person name="Xie H."/>
            <person name="Liu T."/>
            <person name="Wang K."/>
        </authorList>
    </citation>
    <scope>NUCLEOTIDE SEQUENCE [LARGE SCALE GENOMIC DNA]</scope>
    <source>
        <strain evidence="1 2">XH.VA.1</strain>
    </source>
</reference>
<dbReference type="InterPro" id="IPR013320">
    <property type="entry name" value="ConA-like_dom_sf"/>
</dbReference>
<name>A0A2T4N870_AERVE</name>
<dbReference type="SUPFAM" id="SSF49899">
    <property type="entry name" value="Concanavalin A-like lectins/glucanases"/>
    <property type="match status" value="2"/>
</dbReference>
<dbReference type="InterPro" id="IPR012332">
    <property type="entry name" value="Autotransporter_pectin_lyase_C"/>
</dbReference>
<sequence length="1481" mass="155528">MIQVERKVMDFKWLVGLLLFCGTAVAQQYNLSINQYPPCNTTWQKSGNVYTCTGGNGQVTLNDGDVIVASQDSTLSADAGISLTNNKIGSASSRINLKASFGGIVSQGYQNTIYGDVLAGSSNITLNNIYLYGSITTSGNVSLNSGVVQGDITSSSNSVSVTNVQLSGDISANSSLTISGGTYSGNITMRSNNPVTFNSVNMTSGSVSGASSFNATGSQLGSQGSPVIISTTSNNITVTNSTVYGNLTAATNNAGGVVNVNNSSVTGTCLPVSNPVNACVPAPVALYQLEESKWTGVAGEVKNAVADVLHGRAMRGAKTNTVSPALPANANNLGTCGYGEFTGSSNQYIEVPHDARLSFLNQLTVSAWVYPVSLPSAGNLYSIVSKDGNYEFHLDSQGRVFWYWERSSGVNQTLTTNTRIPLNTWSHIVIRYDAMAANNQRQKIYINGVADTVKGNDANSLRTNTQNLEIGRDYIDSRSFNGRIDEVAIYGLALSDSQIAELYSQRHPCGGSTLICETDNFSQPLGDRWAVKQSAGGFIPSITADRRLRMTQASTGQATSATYQRLFPAAGNLVTLTFNHYAYGGTSTGADGMTVVLSDASVTPQPGAAGGPLGYGHYQPSNSPGFAGGWLGFGLDEYGNFSSFGGGGSVGYRPQSVVVRGSGSNFSGYNYLRGTCNNGTTNVNTSCLSPKVDGNGSANHRYRLTIDSRTSGRAMVKVERDTGNGFTSLIDSFDALDPALGQSPLPQDFYVSLTGSTGALTNIHELDNVEICALKSREVGVQVDHFELQYSGQPLTCNPEEITIKACANPDCSLLITEQVAVSLLPQSLQDGGWYPLSGASNVNGNTVTFTGGTGKVLLRNNTQTQVTLGVNNSVPAVKPLSETLCKAGAGTPSTAACTLNFADSGFFFDVPDTYSNQPQDVTISAVKKDDITKQCVPGFTGVRSVGFWGTYNNPNTNSFGSKISIDGNAIATYAGSVSSPTPTTLNLTFDTQGKATLKKVTYPDAGQMQLSASHNGSGETAGLVMTGSDTFVTRPVGLCITPPQGVCAAGDSSCPVFKKAGETFLVDIKAMAWESANDGDICVGNQTTPNFALPNIALGSTLVAPNPGTNATLGTTTYSHVAAANSANNVSQTVSEVGVFRMTATPPANGYFNYTIPSAQSQPVGRFIPWDYSLSNGFITPACNAFTYMSQPFASGFVLTARNLQKGTTQNYKGAFAKGVAEMVAANALDGIARDKRITLSPSLSWASGIASVNQQSPFGLNTRFDRAASPEAPFATLSFGIKVDDKDGGNTLLANPNMNTAVAGTCSGSGCNAVLLGTQKLLYGRLQAGTAAGLASAPLAIPLQMQYYEGGNWLQNKEDKCTQLSLANQGFIFLNPSHTFDAATRELNLGAGRKIKLGLGSSAPGGDAALAKDGEILFHFAKPDISVRIPYKVELAKQPSQPLWLSDPTSANDGNLQGEAIFGSSRGNDRIIYRREVLQ</sequence>
<evidence type="ECO:0000313" key="1">
    <source>
        <dbReference type="EMBL" id="PTH82990.1"/>
    </source>
</evidence>
<dbReference type="PANTHER" id="PTHR47635:SF2">
    <property type="entry name" value="LAMG-LIKE JELLYROLL FOLD DOMAIN-CONTAINING PROTEIN"/>
    <property type="match status" value="1"/>
</dbReference>
<dbReference type="EMBL" id="PZKL01000003">
    <property type="protein sequence ID" value="PTH82990.1"/>
    <property type="molecule type" value="Genomic_DNA"/>
</dbReference>
<dbReference type="Gene3D" id="2.160.20.20">
    <property type="match status" value="1"/>
</dbReference>
<evidence type="ECO:0000313" key="2">
    <source>
        <dbReference type="Proteomes" id="UP000241986"/>
    </source>
</evidence>
<protein>
    <submittedName>
        <fullName evidence="1">MSHA biogenesis protein MshQ</fullName>
    </submittedName>
</protein>
<dbReference type="Pfam" id="PF13385">
    <property type="entry name" value="Laminin_G_3"/>
    <property type="match status" value="1"/>
</dbReference>
<dbReference type="InterPro" id="IPR046524">
    <property type="entry name" value="DUF6701"/>
</dbReference>
<dbReference type="Gene3D" id="2.60.120.200">
    <property type="match status" value="2"/>
</dbReference>
<organism evidence="1 2">
    <name type="scientific">Aeromonas veronii</name>
    <dbReference type="NCBI Taxonomy" id="654"/>
    <lineage>
        <taxon>Bacteria</taxon>
        <taxon>Pseudomonadati</taxon>
        <taxon>Pseudomonadota</taxon>
        <taxon>Gammaproteobacteria</taxon>
        <taxon>Aeromonadales</taxon>
        <taxon>Aeromonadaceae</taxon>
        <taxon>Aeromonas</taxon>
    </lineage>
</organism>